<reference evidence="4" key="2">
    <citation type="submission" date="2021-09" db="EMBL/GenBank/DDBJ databases">
        <authorList>
            <person name="Jia N."/>
            <person name="Wang J."/>
            <person name="Shi W."/>
            <person name="Du L."/>
            <person name="Sun Y."/>
            <person name="Zhan W."/>
            <person name="Jiang J."/>
            <person name="Wang Q."/>
            <person name="Zhang B."/>
            <person name="Ji P."/>
            <person name="Sakyi L.B."/>
            <person name="Cui X."/>
            <person name="Yuan T."/>
            <person name="Jiang B."/>
            <person name="Yang W."/>
            <person name="Lam T.T.-Y."/>
            <person name="Chang Q."/>
            <person name="Ding S."/>
            <person name="Wang X."/>
            <person name="Zhu J."/>
            <person name="Ruan X."/>
            <person name="Zhao L."/>
            <person name="Wei J."/>
            <person name="Que T."/>
            <person name="Du C."/>
            <person name="Cheng J."/>
            <person name="Dai P."/>
            <person name="Han X."/>
            <person name="Huang E."/>
            <person name="Gao Y."/>
            <person name="Liu J."/>
            <person name="Shao H."/>
            <person name="Ye R."/>
            <person name="Li L."/>
            <person name="Wei W."/>
            <person name="Wang X."/>
            <person name="Wang C."/>
            <person name="Huo Q."/>
            <person name="Li W."/>
            <person name="Guo W."/>
            <person name="Chen H."/>
            <person name="Chen S."/>
            <person name="Zhou L."/>
            <person name="Zhou L."/>
            <person name="Ni X."/>
            <person name="Tian J."/>
            <person name="Zhou Y."/>
            <person name="Sheng Y."/>
            <person name="Liu T."/>
            <person name="Pan Y."/>
            <person name="Xia L."/>
            <person name="Li J."/>
            <person name="Zhao F."/>
            <person name="Cao W."/>
        </authorList>
    </citation>
    <scope>NUCLEOTIDE SEQUENCE</scope>
    <source>
        <strain evidence="4">Rmic-2018</strain>
        <tissue evidence="4">Larvae</tissue>
    </source>
</reference>
<dbReference type="Pfam" id="PF00098">
    <property type="entry name" value="zf-CCHC"/>
    <property type="match status" value="1"/>
</dbReference>
<evidence type="ECO:0000259" key="3">
    <source>
        <dbReference type="PROSITE" id="PS50158"/>
    </source>
</evidence>
<protein>
    <recommendedName>
        <fullName evidence="3">CCHC-type domain-containing protein</fullName>
    </recommendedName>
</protein>
<keyword evidence="1" id="KW-0862">Zinc</keyword>
<keyword evidence="1" id="KW-0863">Zinc-finger</keyword>
<evidence type="ECO:0000256" key="2">
    <source>
        <dbReference type="SAM" id="MobiDB-lite"/>
    </source>
</evidence>
<dbReference type="Gene3D" id="4.10.60.10">
    <property type="entry name" value="Zinc finger, CCHC-type"/>
    <property type="match status" value="1"/>
</dbReference>
<keyword evidence="5" id="KW-1185">Reference proteome</keyword>
<dbReference type="VEuPathDB" id="VectorBase:LOC119180115"/>
<dbReference type="SMART" id="SM00343">
    <property type="entry name" value="ZnF_C2HC"/>
    <property type="match status" value="1"/>
</dbReference>
<dbReference type="GO" id="GO:0008270">
    <property type="term" value="F:zinc ion binding"/>
    <property type="evidence" value="ECO:0007669"/>
    <property type="project" value="UniProtKB-KW"/>
</dbReference>
<reference evidence="4" key="1">
    <citation type="journal article" date="2020" name="Cell">
        <title>Large-Scale Comparative Analyses of Tick Genomes Elucidate Their Genetic Diversity and Vector Capacities.</title>
        <authorList>
            <consortium name="Tick Genome and Microbiome Consortium (TIGMIC)"/>
            <person name="Jia N."/>
            <person name="Wang J."/>
            <person name="Shi W."/>
            <person name="Du L."/>
            <person name="Sun Y."/>
            <person name="Zhan W."/>
            <person name="Jiang J.F."/>
            <person name="Wang Q."/>
            <person name="Zhang B."/>
            <person name="Ji P."/>
            <person name="Bell-Sakyi L."/>
            <person name="Cui X.M."/>
            <person name="Yuan T.T."/>
            <person name="Jiang B.G."/>
            <person name="Yang W.F."/>
            <person name="Lam T.T."/>
            <person name="Chang Q.C."/>
            <person name="Ding S.J."/>
            <person name="Wang X.J."/>
            <person name="Zhu J.G."/>
            <person name="Ruan X.D."/>
            <person name="Zhao L."/>
            <person name="Wei J.T."/>
            <person name="Ye R.Z."/>
            <person name="Que T.C."/>
            <person name="Du C.H."/>
            <person name="Zhou Y.H."/>
            <person name="Cheng J.X."/>
            <person name="Dai P.F."/>
            <person name="Guo W.B."/>
            <person name="Han X.H."/>
            <person name="Huang E.J."/>
            <person name="Li L.F."/>
            <person name="Wei W."/>
            <person name="Gao Y.C."/>
            <person name="Liu J.Z."/>
            <person name="Shao H.Z."/>
            <person name="Wang X."/>
            <person name="Wang C.C."/>
            <person name="Yang T.C."/>
            <person name="Huo Q.B."/>
            <person name="Li W."/>
            <person name="Chen H.Y."/>
            <person name="Chen S.E."/>
            <person name="Zhou L.G."/>
            <person name="Ni X.B."/>
            <person name="Tian J.H."/>
            <person name="Sheng Y."/>
            <person name="Liu T."/>
            <person name="Pan Y.S."/>
            <person name="Xia L.Y."/>
            <person name="Li J."/>
            <person name="Zhao F."/>
            <person name="Cao W.C."/>
        </authorList>
    </citation>
    <scope>NUCLEOTIDE SEQUENCE</scope>
    <source>
        <strain evidence="4">Rmic-2018</strain>
    </source>
</reference>
<sequence length="358" mass="39568">MAAPVVPGGNERRPAFVGPPATQMSATVTAPIATTLPRFAGFQDMQHPEEFLSKVDNFCLINGIALEDRVRRVVTAALDGRAKLWHRFAGPFATWDAFVTAFRREFASADEKKHLKEELEARTLHPEENLKEFIYVISEFYDRIGEEVADDVKVDRVLRQMHPQLQDLVAGSTFSSLKVPADAADGLMERVRRRLQYRPPPPKTNEVARDLAYSAHGMPDAMAVPQHSAAVVSAPNAGWTPGCAWPLHPAAVQPSYHRDQWPIIQAQSVDAPTYGPPAGRQPQRAPSQVVCRRCGGVGHIARNCASRPRQDNAVRFQCGCPGMFKMRGVLPLSFDGKPPEQGDIVAFFLQAMEMGRLN</sequence>
<dbReference type="PANTHER" id="PTHR33223:SF6">
    <property type="entry name" value="CCHC-TYPE DOMAIN-CONTAINING PROTEIN"/>
    <property type="match status" value="1"/>
</dbReference>
<dbReference type="Proteomes" id="UP000821866">
    <property type="component" value="Chromosome 7"/>
</dbReference>
<accession>A0A9J6DJ71</accession>
<gene>
    <name evidence="4" type="ORF">HPB51_021503</name>
</gene>
<dbReference type="PROSITE" id="PS50158">
    <property type="entry name" value="ZF_CCHC"/>
    <property type="match status" value="1"/>
</dbReference>
<feature type="domain" description="CCHC-type" evidence="3">
    <location>
        <begin position="291"/>
        <end position="304"/>
    </location>
</feature>
<keyword evidence="1" id="KW-0479">Metal-binding</keyword>
<dbReference type="SUPFAM" id="SSF57756">
    <property type="entry name" value="Retrovirus zinc finger-like domains"/>
    <property type="match status" value="1"/>
</dbReference>
<dbReference type="GO" id="GO:0003676">
    <property type="term" value="F:nucleic acid binding"/>
    <property type="evidence" value="ECO:0007669"/>
    <property type="project" value="InterPro"/>
</dbReference>
<evidence type="ECO:0000313" key="5">
    <source>
        <dbReference type="Proteomes" id="UP000821866"/>
    </source>
</evidence>
<name>A0A9J6DJ71_RHIMP</name>
<dbReference type="EMBL" id="JABSTU010000009">
    <property type="protein sequence ID" value="KAH8022051.1"/>
    <property type="molecule type" value="Genomic_DNA"/>
</dbReference>
<organism evidence="4 5">
    <name type="scientific">Rhipicephalus microplus</name>
    <name type="common">Cattle tick</name>
    <name type="synonym">Boophilus microplus</name>
    <dbReference type="NCBI Taxonomy" id="6941"/>
    <lineage>
        <taxon>Eukaryota</taxon>
        <taxon>Metazoa</taxon>
        <taxon>Ecdysozoa</taxon>
        <taxon>Arthropoda</taxon>
        <taxon>Chelicerata</taxon>
        <taxon>Arachnida</taxon>
        <taxon>Acari</taxon>
        <taxon>Parasitiformes</taxon>
        <taxon>Ixodida</taxon>
        <taxon>Ixodoidea</taxon>
        <taxon>Ixodidae</taxon>
        <taxon>Rhipicephalinae</taxon>
        <taxon>Rhipicephalus</taxon>
        <taxon>Boophilus</taxon>
    </lineage>
</organism>
<dbReference type="InterPro" id="IPR001878">
    <property type="entry name" value="Znf_CCHC"/>
</dbReference>
<evidence type="ECO:0000313" key="4">
    <source>
        <dbReference type="EMBL" id="KAH8022051.1"/>
    </source>
</evidence>
<comment type="caution">
    <text evidence="4">The sequence shown here is derived from an EMBL/GenBank/DDBJ whole genome shotgun (WGS) entry which is preliminary data.</text>
</comment>
<feature type="region of interest" description="Disordered" evidence="2">
    <location>
        <begin position="1"/>
        <end position="21"/>
    </location>
</feature>
<dbReference type="InterPro" id="IPR036875">
    <property type="entry name" value="Znf_CCHC_sf"/>
</dbReference>
<dbReference type="AlphaFoldDB" id="A0A9J6DJ71"/>
<evidence type="ECO:0000256" key="1">
    <source>
        <dbReference type="PROSITE-ProRule" id="PRU00047"/>
    </source>
</evidence>
<dbReference type="PANTHER" id="PTHR33223">
    <property type="entry name" value="CCHC-TYPE DOMAIN-CONTAINING PROTEIN"/>
    <property type="match status" value="1"/>
</dbReference>
<proteinExistence type="predicted"/>